<dbReference type="InterPro" id="IPR014147">
    <property type="entry name" value="T4SS_TrbJ"/>
</dbReference>
<dbReference type="RefSeq" id="WP_006035575.1">
    <property type="nucleotide sequence ID" value="NZ_AAQJ02000001.1"/>
</dbReference>
<evidence type="ECO:0000256" key="1">
    <source>
        <dbReference type="SAM" id="Coils"/>
    </source>
</evidence>
<dbReference type="AlphaFoldDB" id="A8PLK9"/>
<feature type="chain" id="PRO_5002727842" evidence="2">
    <location>
        <begin position="19"/>
        <end position="242"/>
    </location>
</feature>
<feature type="signal peptide" evidence="2">
    <location>
        <begin position="1"/>
        <end position="18"/>
    </location>
</feature>
<evidence type="ECO:0000313" key="4">
    <source>
        <dbReference type="Proteomes" id="UP000054075"/>
    </source>
</evidence>
<name>A8PLK9_9COXI</name>
<dbReference type="Proteomes" id="UP000054075">
    <property type="component" value="Unassembled WGS sequence"/>
</dbReference>
<reference evidence="3" key="2">
    <citation type="submission" date="2007-10" db="EMBL/GenBank/DDBJ databases">
        <authorList>
            <person name="Myers G.S."/>
        </authorList>
    </citation>
    <scope>NUCLEOTIDE SEQUENCE [LARGE SCALE GENOMIC DNA]</scope>
</reference>
<dbReference type="STRING" id="59196.RICGR_0459"/>
<reference evidence="3" key="1">
    <citation type="submission" date="2006-04" db="EMBL/GenBank/DDBJ databases">
        <authorList>
            <person name="Seshadri R."/>
            <person name="Federici B.A."/>
        </authorList>
    </citation>
    <scope>NUCLEOTIDE SEQUENCE [LARGE SCALE GENOMIC DNA]</scope>
</reference>
<proteinExistence type="predicted"/>
<gene>
    <name evidence="3" type="primary">trbJ</name>
    <name evidence="3" type="ORF">RICGR_0459</name>
</gene>
<evidence type="ECO:0000313" key="3">
    <source>
        <dbReference type="EMBL" id="EDP46601.1"/>
    </source>
</evidence>
<dbReference type="NCBIfam" id="TIGR02780">
    <property type="entry name" value="TrbJ_Ti"/>
    <property type="match status" value="1"/>
</dbReference>
<evidence type="ECO:0000256" key="2">
    <source>
        <dbReference type="SAM" id="SignalP"/>
    </source>
</evidence>
<sequence length="242" mass="27603">MPKLFFFLLCAFPFNVFAWADPIEFENYLANNTTAIHSATSLLNQATQIRNQIQMIENDIKNTGKLSQYQWQNITQLVQHLDAITQQGQALSYAASNLDNQFQQKYPDYTNSYSNPASYSQTAKNWNATTLTLHATLNAMNRSANNFQTEQESMRQLERQGKNLQGRLQALQLLSEISVQQVNQIQALKRLISVQTNAQTAFMAYQASKDSYQEKGLEEMTSAFPTQFPAYKNNPNFGEIPF</sequence>
<organism evidence="3 4">
    <name type="scientific">Rickettsiella grylli</name>
    <dbReference type="NCBI Taxonomy" id="59196"/>
    <lineage>
        <taxon>Bacteria</taxon>
        <taxon>Pseudomonadati</taxon>
        <taxon>Pseudomonadota</taxon>
        <taxon>Gammaproteobacteria</taxon>
        <taxon>Legionellales</taxon>
        <taxon>Coxiellaceae</taxon>
        <taxon>Rickettsiella</taxon>
    </lineage>
</organism>
<keyword evidence="1" id="KW-0175">Coiled coil</keyword>
<comment type="caution">
    <text evidence="3">The sequence shown here is derived from an EMBL/GenBank/DDBJ whole genome shotgun (WGS) entry which is preliminary data.</text>
</comment>
<dbReference type="EMBL" id="AAQJ02000001">
    <property type="protein sequence ID" value="EDP46601.1"/>
    <property type="molecule type" value="Genomic_DNA"/>
</dbReference>
<keyword evidence="2" id="KW-0732">Signal</keyword>
<keyword evidence="4" id="KW-1185">Reference proteome</keyword>
<feature type="coiled-coil region" evidence="1">
    <location>
        <begin position="140"/>
        <end position="174"/>
    </location>
</feature>
<accession>A8PLK9</accession>
<dbReference type="eggNOG" id="COG5314">
    <property type="taxonomic scope" value="Bacteria"/>
</dbReference>
<protein>
    <submittedName>
        <fullName evidence="3">P-type conjugative transfer protein TrbJ</fullName>
    </submittedName>
</protein>